<organism evidence="2 3">
    <name type="scientific">Armillaria tabescens</name>
    <name type="common">Ringless honey mushroom</name>
    <name type="synonym">Agaricus tabescens</name>
    <dbReference type="NCBI Taxonomy" id="1929756"/>
    <lineage>
        <taxon>Eukaryota</taxon>
        <taxon>Fungi</taxon>
        <taxon>Dikarya</taxon>
        <taxon>Basidiomycota</taxon>
        <taxon>Agaricomycotina</taxon>
        <taxon>Agaricomycetes</taxon>
        <taxon>Agaricomycetidae</taxon>
        <taxon>Agaricales</taxon>
        <taxon>Marasmiineae</taxon>
        <taxon>Physalacriaceae</taxon>
        <taxon>Desarmillaria</taxon>
    </lineage>
</organism>
<proteinExistence type="predicted"/>
<dbReference type="GeneID" id="85352798"/>
<comment type="caution">
    <text evidence="2">The sequence shown here is derived from an EMBL/GenBank/DDBJ whole genome shotgun (WGS) entry which is preliminary data.</text>
</comment>
<reference evidence="2" key="1">
    <citation type="submission" date="2023-06" db="EMBL/GenBank/DDBJ databases">
        <authorList>
            <consortium name="Lawrence Berkeley National Laboratory"/>
            <person name="Ahrendt S."/>
            <person name="Sahu N."/>
            <person name="Indic B."/>
            <person name="Wong-Bajracharya J."/>
            <person name="Merenyi Z."/>
            <person name="Ke H.-M."/>
            <person name="Monk M."/>
            <person name="Kocsube S."/>
            <person name="Drula E."/>
            <person name="Lipzen A."/>
            <person name="Balint B."/>
            <person name="Henrissat B."/>
            <person name="Andreopoulos B."/>
            <person name="Martin F.M."/>
            <person name="Harder C.B."/>
            <person name="Rigling D."/>
            <person name="Ford K.L."/>
            <person name="Foster G.D."/>
            <person name="Pangilinan J."/>
            <person name="Papanicolaou A."/>
            <person name="Barry K."/>
            <person name="LaButti K."/>
            <person name="Viragh M."/>
            <person name="Koriabine M."/>
            <person name="Yan M."/>
            <person name="Riley R."/>
            <person name="Champramary S."/>
            <person name="Plett K.L."/>
            <person name="Tsai I.J."/>
            <person name="Slot J."/>
            <person name="Sipos G."/>
            <person name="Plett J."/>
            <person name="Nagy L.G."/>
            <person name="Grigoriev I.V."/>
        </authorList>
    </citation>
    <scope>NUCLEOTIDE SEQUENCE</scope>
    <source>
        <strain evidence="2">CCBAS 213</strain>
    </source>
</reference>
<sequence length="461" mass="50743">MKERESWSAFSPDIGTPGINEENRNRRLLEPGKNQKKNVAANIDPVLGYRNPHQQRPPGTTHDVSTTQPKRAVTLRTSHPHYLAGLAESSTHSSELSTLKNPSYPLQNLKRDPFRVRTHMLKGKAGPLCPITRHSEGTKGTDFATGKPRNRESGGLVERGRHPAPVIGPMPTGPIDNRPVTKRLLPSMLATSNTPVSDSPSFSARFYLTSRDVASNYRHPAITTIPTVPASLSQNASTIRNPGISQQDSTRWTRSRAQERKTTLLESRTSGCRASKIAHFDSGSTDGASQCMFPSSGILTTSESDIRVINTEEAHGLAQTTTQDLTRCARSHAQKLTTPLLKLGKAVRVPDETKLSLMKNRFGQRASQATRFDWGIAPYSRCYNFRPVFPCGFPYADLVVKFSPSNDLDLTDGGESVINDEPFDHGYAEWIESQQNNNSPLEESGRVRAGSSVFVTKRIGT</sequence>
<name>A0AA39NIJ4_ARMTA</name>
<dbReference type="EMBL" id="JAUEPS010000004">
    <property type="protein sequence ID" value="KAK0466103.1"/>
    <property type="molecule type" value="Genomic_DNA"/>
</dbReference>
<dbReference type="AlphaFoldDB" id="A0AA39NIJ4"/>
<evidence type="ECO:0000256" key="1">
    <source>
        <dbReference type="SAM" id="MobiDB-lite"/>
    </source>
</evidence>
<evidence type="ECO:0000313" key="2">
    <source>
        <dbReference type="EMBL" id="KAK0466103.1"/>
    </source>
</evidence>
<dbReference type="RefSeq" id="XP_060336930.1">
    <property type="nucleotide sequence ID" value="XM_060469250.1"/>
</dbReference>
<accession>A0AA39NIJ4</accession>
<dbReference type="Proteomes" id="UP001175211">
    <property type="component" value="Unassembled WGS sequence"/>
</dbReference>
<feature type="compositionally biased region" description="Basic and acidic residues" evidence="1">
    <location>
        <begin position="21"/>
        <end position="30"/>
    </location>
</feature>
<evidence type="ECO:0000313" key="3">
    <source>
        <dbReference type="Proteomes" id="UP001175211"/>
    </source>
</evidence>
<gene>
    <name evidence="2" type="ORF">EV420DRAFT_1474904</name>
</gene>
<feature type="region of interest" description="Disordered" evidence="1">
    <location>
        <begin position="1"/>
        <end position="69"/>
    </location>
</feature>
<feature type="region of interest" description="Disordered" evidence="1">
    <location>
        <begin position="125"/>
        <end position="178"/>
    </location>
</feature>
<keyword evidence="3" id="KW-1185">Reference proteome</keyword>
<feature type="compositionally biased region" description="Polar residues" evidence="1">
    <location>
        <begin position="52"/>
        <end position="69"/>
    </location>
</feature>
<protein>
    <submittedName>
        <fullName evidence="2">Uncharacterized protein</fullName>
    </submittedName>
</protein>